<evidence type="ECO:0008006" key="3">
    <source>
        <dbReference type="Google" id="ProtNLM"/>
    </source>
</evidence>
<organism evidence="1 2">
    <name type="scientific">Propioniciclava sinopodophylli</name>
    <dbReference type="NCBI Taxonomy" id="1837344"/>
    <lineage>
        <taxon>Bacteria</taxon>
        <taxon>Bacillati</taxon>
        <taxon>Actinomycetota</taxon>
        <taxon>Actinomycetes</taxon>
        <taxon>Propionibacteriales</taxon>
        <taxon>Propionibacteriaceae</taxon>
        <taxon>Propioniciclava</taxon>
    </lineage>
</organism>
<name>A0A4Q9KEI2_9ACTN</name>
<protein>
    <recommendedName>
        <fullName evidence="3">DUF1858 domain-containing protein</fullName>
    </recommendedName>
</protein>
<gene>
    <name evidence="1" type="ORF">ET989_05245</name>
</gene>
<reference evidence="1 2" key="1">
    <citation type="submission" date="2019-01" db="EMBL/GenBank/DDBJ databases">
        <title>Lactibacter flavus gen. nov., sp. nov., a novel bacterium of the family Propionibacteriaceae isolated from raw milk and dairy products.</title>
        <authorList>
            <person name="Huptas C."/>
            <person name="Wenning M."/>
            <person name="Breitenwieser F."/>
            <person name="Doll E."/>
            <person name="Von Neubeck M."/>
            <person name="Busse H.-J."/>
            <person name="Scherer S."/>
        </authorList>
    </citation>
    <scope>NUCLEOTIDE SEQUENCE [LARGE SCALE GENOMIC DNA]</scope>
    <source>
        <strain evidence="1 2">KCTC 33808</strain>
    </source>
</reference>
<dbReference type="Proteomes" id="UP000292373">
    <property type="component" value="Unassembled WGS sequence"/>
</dbReference>
<comment type="caution">
    <text evidence="1">The sequence shown here is derived from an EMBL/GenBank/DDBJ whole genome shotgun (WGS) entry which is preliminary data.</text>
</comment>
<dbReference type="RefSeq" id="WP_131167511.1">
    <property type="nucleotide sequence ID" value="NZ_CANLBI010000015.1"/>
</dbReference>
<sequence length="71" mass="7671">MGRYDLTTTKVGQLLDDPAAVAVLERRYPGLTSQPMVSMLKGMVAQKALRMAAGYVSDAEVAEVRAELESL</sequence>
<evidence type="ECO:0000313" key="1">
    <source>
        <dbReference type="EMBL" id="TBT85861.1"/>
    </source>
</evidence>
<keyword evidence="2" id="KW-1185">Reference proteome</keyword>
<dbReference type="AlphaFoldDB" id="A0A4Q9KEI2"/>
<proteinExistence type="predicted"/>
<dbReference type="OrthoDB" id="127163at2"/>
<accession>A0A4Q9KEI2</accession>
<dbReference type="EMBL" id="SDMQ01000004">
    <property type="protein sequence ID" value="TBT85861.1"/>
    <property type="molecule type" value="Genomic_DNA"/>
</dbReference>
<evidence type="ECO:0000313" key="2">
    <source>
        <dbReference type="Proteomes" id="UP000292373"/>
    </source>
</evidence>